<dbReference type="Gramene" id="TraesWEE_scaffold_053232_01G000300.1">
    <property type="protein sequence ID" value="TraesWEE_scaffold_053232_01G000300.1"/>
    <property type="gene ID" value="TraesWEE_scaffold_053232_01G000300"/>
</dbReference>
<evidence type="ECO:0000256" key="2">
    <source>
        <dbReference type="SAM" id="Phobius"/>
    </source>
</evidence>
<dbReference type="RefSeq" id="XP_044328579.1">
    <property type="nucleotide sequence ID" value="XM_044472644.1"/>
</dbReference>
<keyword evidence="2" id="KW-0472">Membrane</keyword>
<dbReference type="Gramene" id="TraesROB_scaffold_052095_01G000300.1">
    <property type="protein sequence ID" value="TraesROB_scaffold_052095_01G000300.1"/>
    <property type="gene ID" value="TraesROB_scaffold_052095_01G000300"/>
</dbReference>
<reference evidence="4" key="2">
    <citation type="submission" date="2018-10" db="UniProtKB">
        <authorList>
            <consortium name="EnsemblPlants"/>
        </authorList>
    </citation>
    <scope>IDENTIFICATION</scope>
</reference>
<dbReference type="Gramene" id="TraesCS2D03G0926200.1">
    <property type="protein sequence ID" value="TraesCS2D03G0926200.1.CDS1"/>
    <property type="gene ID" value="TraesCS2D03G0926200"/>
</dbReference>
<feature type="region of interest" description="Disordered" evidence="1">
    <location>
        <begin position="196"/>
        <end position="215"/>
    </location>
</feature>
<dbReference type="Gramene" id="TraesARI2D03G01261870.1">
    <property type="protein sequence ID" value="TraesARI2D03G01261870.1.CDS1"/>
    <property type="gene ID" value="TraesARI2D03G01261870"/>
</dbReference>
<reference evidence="4" key="1">
    <citation type="submission" date="2018-08" db="EMBL/GenBank/DDBJ databases">
        <authorList>
            <person name="Rossello M."/>
        </authorList>
    </citation>
    <scope>NUCLEOTIDE SEQUENCE [LARGE SCALE GENOMIC DNA]</scope>
    <source>
        <strain evidence="4">cv. Chinese Spring</strain>
    </source>
</reference>
<feature type="compositionally biased region" description="Low complexity" evidence="1">
    <location>
        <begin position="38"/>
        <end position="48"/>
    </location>
</feature>
<dbReference type="Gramene" id="TraesJUL2D03G01253230.1">
    <property type="protein sequence ID" value="TraesJUL2D03G01253230.1.CDS1"/>
    <property type="gene ID" value="TraesJUL2D03G01253230"/>
</dbReference>
<keyword evidence="2" id="KW-0812">Transmembrane</keyword>
<gene>
    <name evidence="4" type="primary">LOC123049768</name>
</gene>
<dbReference type="OrthoDB" id="679840at2759"/>
<dbReference type="Gramene" id="TraesLAC2D03G01196970.1">
    <property type="protein sequence ID" value="TraesLAC2D03G01196970.1.CDS1"/>
    <property type="gene ID" value="TraesLAC2D03G01196970"/>
</dbReference>
<feature type="compositionally biased region" description="Polar residues" evidence="1">
    <location>
        <begin position="17"/>
        <end position="28"/>
    </location>
</feature>
<evidence type="ECO:0000259" key="3">
    <source>
        <dbReference type="Pfam" id="PF24583"/>
    </source>
</evidence>
<dbReference type="Gramene" id="TraesNOR2D03G01261910.1">
    <property type="protein sequence ID" value="TraesNOR2D03G01261910.1.CDS1"/>
    <property type="gene ID" value="TraesNOR2D03G01261910"/>
</dbReference>
<feature type="transmembrane region" description="Helical" evidence="2">
    <location>
        <begin position="239"/>
        <end position="264"/>
    </location>
</feature>
<name>A0A1D5UMR6_WHEAT</name>
<dbReference type="OMA" id="AERDCHG"/>
<evidence type="ECO:0000256" key="1">
    <source>
        <dbReference type="SAM" id="MobiDB-lite"/>
    </source>
</evidence>
<dbReference type="Proteomes" id="UP000019116">
    <property type="component" value="Chromosome 2D"/>
</dbReference>
<dbReference type="Gramene" id="TraesPARA_EIv1.0_0724810.1">
    <property type="protein sequence ID" value="TraesPARA_EIv1.0_0724810.1.CDS1"/>
    <property type="gene ID" value="TraesPARA_EIv1.0_0724810"/>
</dbReference>
<dbReference type="Gramene" id="TraesLDM2D03G01246570.1">
    <property type="protein sequence ID" value="TraesLDM2D03G01246570.1.CDS1"/>
    <property type="gene ID" value="TraesLDM2D03G01246570"/>
</dbReference>
<feature type="domain" description="DUF7610" evidence="3">
    <location>
        <begin position="74"/>
        <end position="154"/>
    </location>
</feature>
<dbReference type="PaxDb" id="4565-Traes_2DL_63DB5576F.1"/>
<dbReference type="Gramene" id="TraesSTA2D03G01234400.1">
    <property type="protein sequence ID" value="TraesSTA2D03G01234400.1.CDS1"/>
    <property type="gene ID" value="TraesSTA2D03G01234400"/>
</dbReference>
<dbReference type="Gramene" id="TraesCAD_scaffold_047925_01G000300.1">
    <property type="protein sequence ID" value="TraesCAD_scaffold_047925_01G000300.1"/>
    <property type="gene ID" value="TraesCAD_scaffold_047925_01G000300"/>
</dbReference>
<dbReference type="Gramene" id="TraesCLE_scaffold_092399_01G000300.1">
    <property type="protein sequence ID" value="TraesCLE_scaffold_092399_01G000300.1"/>
    <property type="gene ID" value="TraesCLE_scaffold_092399_01G000300"/>
</dbReference>
<dbReference type="Pfam" id="PF24583">
    <property type="entry name" value="DUF7610"/>
    <property type="match status" value="1"/>
</dbReference>
<dbReference type="GeneID" id="123049768"/>
<dbReference type="Gramene" id="TraesCS2D02G409100.1">
    <property type="protein sequence ID" value="TraesCS2D02G409100.1.cds1"/>
    <property type="gene ID" value="TraesCS2D02G409100"/>
</dbReference>
<dbReference type="EnsemblPlants" id="TraesCS2D02G409100.1">
    <property type="protein sequence ID" value="TraesCS2D02G409100.1.cds1"/>
    <property type="gene ID" value="TraesCS2D02G409100"/>
</dbReference>
<keyword evidence="5" id="KW-1185">Reference proteome</keyword>
<dbReference type="Gramene" id="TraesJAG2D03G01251670.1">
    <property type="protein sequence ID" value="TraesJAG2D03G01251670.1.CDS1"/>
    <property type="gene ID" value="TraesJAG2D03G01251670"/>
</dbReference>
<organism evidence="4">
    <name type="scientific">Triticum aestivum</name>
    <name type="common">Wheat</name>
    <dbReference type="NCBI Taxonomy" id="4565"/>
    <lineage>
        <taxon>Eukaryota</taxon>
        <taxon>Viridiplantae</taxon>
        <taxon>Streptophyta</taxon>
        <taxon>Embryophyta</taxon>
        <taxon>Tracheophyta</taxon>
        <taxon>Spermatophyta</taxon>
        <taxon>Magnoliopsida</taxon>
        <taxon>Liliopsida</taxon>
        <taxon>Poales</taxon>
        <taxon>Poaceae</taxon>
        <taxon>BOP clade</taxon>
        <taxon>Pooideae</taxon>
        <taxon>Triticodae</taxon>
        <taxon>Triticeae</taxon>
        <taxon>Triticinae</taxon>
        <taxon>Triticum</taxon>
    </lineage>
</organism>
<proteinExistence type="predicted"/>
<evidence type="ECO:0000313" key="4">
    <source>
        <dbReference type="EnsemblPlants" id="TraesCS2D02G409100.1.cds1"/>
    </source>
</evidence>
<evidence type="ECO:0000313" key="5">
    <source>
        <dbReference type="Proteomes" id="UP000019116"/>
    </source>
</evidence>
<sequence>MRLPKRARTFRRRAATPQTSHAAAQTATKPPVPPSVRAPPTENATAAPETEEALPMDAPLAATRPASRRSNPVVERKLVELDDCLVKALNSRPRRYDVDARLFPEIQARIDFLRSLIAAERDSHSHSGGRPGHLVEAEERFSVLERAFQQWAQSVVAAAAEEEEADQAASESESGSSGGCSCNDSCSGFEFTGPEVASDPKCNPESGDAAEAQKEAAAAIEVAPTTGTTARRRWWRRRAALCGAAGVVAVIALAAGLALEFAAVSGPSVNLVPT</sequence>
<feature type="compositionally biased region" description="Basic residues" evidence="1">
    <location>
        <begin position="1"/>
        <end position="14"/>
    </location>
</feature>
<dbReference type="SMR" id="A0A1D5UMR6"/>
<dbReference type="AlphaFoldDB" id="A0A1D5UMR6"/>
<dbReference type="Gramene" id="TraesRN2D0100978700.1">
    <property type="protein sequence ID" value="TraesRN2D0100978700.1"/>
    <property type="gene ID" value="TraesRN2D0100978700"/>
</dbReference>
<keyword evidence="2" id="KW-1133">Transmembrane helix</keyword>
<feature type="region of interest" description="Disordered" evidence="1">
    <location>
        <begin position="1"/>
        <end position="56"/>
    </location>
</feature>
<accession>A0A1D5UMR6</accession>
<dbReference type="InterPro" id="IPR056029">
    <property type="entry name" value="DUF7610"/>
</dbReference>
<protein>
    <recommendedName>
        <fullName evidence="3">DUF7610 domain-containing protein</fullName>
    </recommendedName>
</protein>